<dbReference type="Pfam" id="PF02365">
    <property type="entry name" value="NAM"/>
    <property type="match status" value="1"/>
</dbReference>
<dbReference type="InterPro" id="IPR003441">
    <property type="entry name" value="NAC-dom"/>
</dbReference>
<protein>
    <recommendedName>
        <fullName evidence="7">NAC domain-containing protein</fullName>
    </recommendedName>
</protein>
<dbReference type="AlphaFoldDB" id="A0A0E0ES46"/>
<dbReference type="GO" id="GO:0005634">
    <property type="term" value="C:nucleus"/>
    <property type="evidence" value="ECO:0007669"/>
    <property type="project" value="UniProtKB-SubCell"/>
</dbReference>
<dbReference type="eggNOG" id="ENOG502QR2M">
    <property type="taxonomic scope" value="Eukaryota"/>
</dbReference>
<evidence type="ECO:0000256" key="1">
    <source>
        <dbReference type="ARBA" id="ARBA00004123"/>
    </source>
</evidence>
<dbReference type="EnsemblPlants" id="OMERI09G07840.1">
    <property type="protein sequence ID" value="OMERI09G07840.1"/>
    <property type="gene ID" value="OMERI09G07840"/>
</dbReference>
<dbReference type="GO" id="GO:0003677">
    <property type="term" value="F:DNA binding"/>
    <property type="evidence" value="ECO:0007669"/>
    <property type="project" value="UniProtKB-KW"/>
</dbReference>
<comment type="subcellular location">
    <subcellularLocation>
        <location evidence="1">Nucleus</location>
    </subcellularLocation>
</comment>
<evidence type="ECO:0000256" key="5">
    <source>
        <dbReference type="ARBA" id="ARBA00023242"/>
    </source>
</evidence>
<dbReference type="InterPro" id="IPR036093">
    <property type="entry name" value="NAC_dom_sf"/>
</dbReference>
<keyword evidence="5" id="KW-0539">Nucleus</keyword>
<evidence type="ECO:0000256" key="3">
    <source>
        <dbReference type="ARBA" id="ARBA00023125"/>
    </source>
</evidence>
<evidence type="ECO:0000256" key="4">
    <source>
        <dbReference type="ARBA" id="ARBA00023163"/>
    </source>
</evidence>
<name>A0A0E0ES46_9ORYZ</name>
<organism evidence="8">
    <name type="scientific">Oryza meridionalis</name>
    <dbReference type="NCBI Taxonomy" id="40149"/>
    <lineage>
        <taxon>Eukaryota</taxon>
        <taxon>Viridiplantae</taxon>
        <taxon>Streptophyta</taxon>
        <taxon>Embryophyta</taxon>
        <taxon>Tracheophyta</taxon>
        <taxon>Spermatophyta</taxon>
        <taxon>Magnoliopsida</taxon>
        <taxon>Liliopsida</taxon>
        <taxon>Poales</taxon>
        <taxon>Poaceae</taxon>
        <taxon>BOP clade</taxon>
        <taxon>Oryzoideae</taxon>
        <taxon>Oryzeae</taxon>
        <taxon>Oryzinae</taxon>
        <taxon>Oryza</taxon>
    </lineage>
</organism>
<dbReference type="PROSITE" id="PS51005">
    <property type="entry name" value="NAC"/>
    <property type="match status" value="1"/>
</dbReference>
<dbReference type="Gene3D" id="2.170.150.80">
    <property type="entry name" value="NAC domain"/>
    <property type="match status" value="1"/>
</dbReference>
<dbReference type="HOGENOM" id="CLU_071166_0_0_1"/>
<keyword evidence="4" id="KW-0804">Transcription</keyword>
<evidence type="ECO:0000313" key="9">
    <source>
        <dbReference type="Proteomes" id="UP000008021"/>
    </source>
</evidence>
<dbReference type="PANTHER" id="PTHR31744:SF74">
    <property type="entry name" value="OS08G0433500 PROTEIN"/>
    <property type="match status" value="1"/>
</dbReference>
<evidence type="ECO:0000256" key="6">
    <source>
        <dbReference type="SAM" id="MobiDB-lite"/>
    </source>
</evidence>
<feature type="region of interest" description="Disordered" evidence="6">
    <location>
        <begin position="202"/>
        <end position="232"/>
    </location>
</feature>
<keyword evidence="2" id="KW-0805">Transcription regulation</keyword>
<feature type="domain" description="NAC" evidence="7">
    <location>
        <begin position="28"/>
        <end position="198"/>
    </location>
</feature>
<dbReference type="STRING" id="40149.A0A0E0ES46"/>
<evidence type="ECO:0000313" key="8">
    <source>
        <dbReference type="EnsemblPlants" id="OMERI09G07840.1"/>
    </source>
</evidence>
<sequence length="295" mass="31963">MSARGGVTMGGDRASSSSSSTAMISRLLPPGFRFRPTDGELVAHYLARKAADAGFTSAAIRDADLYRAEPWDLLPPPRCDAAAAEEEEEERCGYFFCTRSFRWPSGTRTNRATAAGYWKSTGKDKAVLHGGGCPVGVKKTLVFYRGRAPRGEKTSWVMHEYRLLHGGAAATASSSPTPTTTLAGVARSEWVICRVFVRKTPNGNNDRGTTERHLPSNDNHLRSSPAPANSVDGAGHASCSFFSGAHESMAPSDHFNIGDDVILHGHDEEELLMMTNCSSFDLPELLDYESFSLDL</sequence>
<keyword evidence="9" id="KW-1185">Reference proteome</keyword>
<feature type="region of interest" description="Disordered" evidence="6">
    <location>
        <begin position="1"/>
        <end position="21"/>
    </location>
</feature>
<feature type="compositionally biased region" description="Basic and acidic residues" evidence="6">
    <location>
        <begin position="208"/>
        <end position="221"/>
    </location>
</feature>
<proteinExistence type="predicted"/>
<dbReference type="GO" id="GO:0006355">
    <property type="term" value="P:regulation of DNA-templated transcription"/>
    <property type="evidence" value="ECO:0007669"/>
    <property type="project" value="InterPro"/>
</dbReference>
<reference evidence="8" key="2">
    <citation type="submission" date="2018-05" db="EMBL/GenBank/DDBJ databases">
        <title>OmerRS3 (Oryza meridionalis Reference Sequence Version 3).</title>
        <authorList>
            <person name="Zhang J."/>
            <person name="Kudrna D."/>
            <person name="Lee S."/>
            <person name="Talag J."/>
            <person name="Welchert J."/>
            <person name="Wing R.A."/>
        </authorList>
    </citation>
    <scope>NUCLEOTIDE SEQUENCE [LARGE SCALE GENOMIC DNA]</scope>
    <source>
        <strain evidence="8">cv. OR44</strain>
    </source>
</reference>
<dbReference type="Gramene" id="OMERI09G07840.1">
    <property type="protein sequence ID" value="OMERI09G07840.1"/>
    <property type="gene ID" value="OMERI09G07840"/>
</dbReference>
<dbReference type="PANTHER" id="PTHR31744">
    <property type="entry name" value="PROTEIN CUP-SHAPED COTYLEDON 2-RELATED"/>
    <property type="match status" value="1"/>
</dbReference>
<evidence type="ECO:0000259" key="7">
    <source>
        <dbReference type="PROSITE" id="PS51005"/>
    </source>
</evidence>
<dbReference type="Proteomes" id="UP000008021">
    <property type="component" value="Chromosome 9"/>
</dbReference>
<keyword evidence="3" id="KW-0238">DNA-binding</keyword>
<dbReference type="SUPFAM" id="SSF101941">
    <property type="entry name" value="NAC domain"/>
    <property type="match status" value="1"/>
</dbReference>
<reference evidence="8" key="1">
    <citation type="submission" date="2015-04" db="UniProtKB">
        <authorList>
            <consortium name="EnsemblPlants"/>
        </authorList>
    </citation>
    <scope>IDENTIFICATION</scope>
</reference>
<evidence type="ECO:0000256" key="2">
    <source>
        <dbReference type="ARBA" id="ARBA00023015"/>
    </source>
</evidence>
<accession>A0A0E0ES46</accession>